<keyword evidence="1" id="KW-1133">Transmembrane helix</keyword>
<dbReference type="AlphaFoldDB" id="A0A0W0SL34"/>
<keyword evidence="3" id="KW-1185">Reference proteome</keyword>
<feature type="transmembrane region" description="Helical" evidence="1">
    <location>
        <begin position="169"/>
        <end position="200"/>
    </location>
</feature>
<feature type="transmembrane region" description="Helical" evidence="1">
    <location>
        <begin position="285"/>
        <end position="302"/>
    </location>
</feature>
<protein>
    <submittedName>
        <fullName evidence="2">LphB</fullName>
    </submittedName>
</protein>
<dbReference type="PATRIC" id="fig|29422.6.peg.1496"/>
<evidence type="ECO:0000256" key="1">
    <source>
        <dbReference type="SAM" id="Phobius"/>
    </source>
</evidence>
<evidence type="ECO:0000313" key="3">
    <source>
        <dbReference type="Proteomes" id="UP000054742"/>
    </source>
</evidence>
<feature type="transmembrane region" description="Helical" evidence="1">
    <location>
        <begin position="109"/>
        <end position="126"/>
    </location>
</feature>
<feature type="transmembrane region" description="Helical" evidence="1">
    <location>
        <begin position="308"/>
        <end position="329"/>
    </location>
</feature>
<gene>
    <name evidence="2" type="ORF">Lbru_1412</name>
</gene>
<keyword evidence="1" id="KW-0812">Transmembrane</keyword>
<proteinExistence type="predicted"/>
<feature type="transmembrane region" description="Helical" evidence="1">
    <location>
        <begin position="138"/>
        <end position="157"/>
    </location>
</feature>
<dbReference type="STRING" id="29422.Lbru_1412"/>
<dbReference type="EMBL" id="LNXV01000011">
    <property type="protein sequence ID" value="KTC84051.1"/>
    <property type="molecule type" value="Genomic_DNA"/>
</dbReference>
<dbReference type="OrthoDB" id="5492344at2"/>
<feature type="transmembrane region" description="Helical" evidence="1">
    <location>
        <begin position="341"/>
        <end position="359"/>
    </location>
</feature>
<keyword evidence="1" id="KW-0472">Membrane</keyword>
<dbReference type="Proteomes" id="UP000054742">
    <property type="component" value="Unassembled WGS sequence"/>
</dbReference>
<dbReference type="RefSeq" id="WP_058441491.1">
    <property type="nucleotide sequence ID" value="NZ_CAAAHU010000003.1"/>
</dbReference>
<feature type="transmembrane region" description="Helical" evidence="1">
    <location>
        <begin position="260"/>
        <end position="278"/>
    </location>
</feature>
<reference evidence="2 3" key="1">
    <citation type="submission" date="2015-11" db="EMBL/GenBank/DDBJ databases">
        <title>Genomic analysis of 38 Legionella species identifies large and diverse effector repertoires.</title>
        <authorList>
            <person name="Burstein D."/>
            <person name="Amaro F."/>
            <person name="Zusman T."/>
            <person name="Lifshitz Z."/>
            <person name="Cohen O."/>
            <person name="Gilbert J.A."/>
            <person name="Pupko T."/>
            <person name="Shuman H.A."/>
            <person name="Segal G."/>
        </authorList>
    </citation>
    <scope>NUCLEOTIDE SEQUENCE [LARGE SCALE GENOMIC DNA]</scope>
    <source>
        <strain evidence="2 3">ATCC 43878</strain>
    </source>
</reference>
<name>A0A0W0SL34_9GAMM</name>
<evidence type="ECO:0000313" key="2">
    <source>
        <dbReference type="EMBL" id="KTC84051.1"/>
    </source>
</evidence>
<comment type="caution">
    <text evidence="2">The sequence shown here is derived from an EMBL/GenBank/DDBJ whole genome shotgun (WGS) entry which is preliminary data.</text>
</comment>
<accession>A0A0W0SL34</accession>
<feature type="transmembrane region" description="Helical" evidence="1">
    <location>
        <begin position="212"/>
        <end position="233"/>
    </location>
</feature>
<sequence>MSNKKLILVFFLGLCFCYLLLLQVTAIWPFTIDDMYIPLRYAKHWILGQGLLWNVGEEPVEGYSNFSFVVLAALAMKLNLDPVSTLKGIGVGGLVLSSISLYYLSRYWFLSWVSFIPCIWLLLYRGEILWSVSGLETSTYQALLCFALFFLFRAMGYRLFPNDREGGSWFYWILAGFLFALAGLTRPEAPLFVLVFYSLAIIDKPKAGVRKYYIGLLLSCFTFALIFLPYFFWRWLYYGHLFPNPVYCKGFNDFSLTLDLAYLHLAWPFMLFALWATLKAKDKRHFFLWSPSLVYLGLLIGADPVVAFANRLFLPAFILLLPLTLQGIMDLIRYFLPKKSALFDTYLVVSVLLFAIFFIPKMTLTSYRSFAINPQEGLRLREQVVDWLNKYAKASSQVVLADSGMIPYLSSLNFIDSYCLNNKKMTSISTQNKYLWLCREVIKTKPEIIILTSLVTEGRIIYSPTDVCLKKELKTSKSYTISTAYSVRNQKSSYRYEIYTLSN</sequence>
<organism evidence="2 3">
    <name type="scientific">Legionella brunensis</name>
    <dbReference type="NCBI Taxonomy" id="29422"/>
    <lineage>
        <taxon>Bacteria</taxon>
        <taxon>Pseudomonadati</taxon>
        <taxon>Pseudomonadota</taxon>
        <taxon>Gammaproteobacteria</taxon>
        <taxon>Legionellales</taxon>
        <taxon>Legionellaceae</taxon>
        <taxon>Legionella</taxon>
    </lineage>
</organism>